<accession>A0A5C0SBT9</accession>
<reference evidence="2 3" key="1">
    <citation type="submission" date="2019-07" db="EMBL/GenBank/DDBJ databases">
        <title>Complete genome of Crassaminicella thermophila SY095.</title>
        <authorList>
            <person name="Li X."/>
        </authorList>
    </citation>
    <scope>NUCLEOTIDE SEQUENCE [LARGE SCALE GENOMIC DNA]</scope>
    <source>
        <strain evidence="2 3">SY095</strain>
    </source>
</reference>
<dbReference type="KEGG" id="crs:FQB35_00490"/>
<dbReference type="GO" id="GO:0003913">
    <property type="term" value="F:DNA photolyase activity"/>
    <property type="evidence" value="ECO:0007669"/>
    <property type="project" value="TreeGrafter"/>
</dbReference>
<dbReference type="GO" id="GO:1904047">
    <property type="term" value="F:S-adenosyl-L-methionine binding"/>
    <property type="evidence" value="ECO:0007669"/>
    <property type="project" value="TreeGrafter"/>
</dbReference>
<dbReference type="GO" id="GO:0042601">
    <property type="term" value="C:endospore-forming forespore"/>
    <property type="evidence" value="ECO:0007669"/>
    <property type="project" value="TreeGrafter"/>
</dbReference>
<protein>
    <submittedName>
        <fullName evidence="2">5'-methylthioadenosine/S-adenosylhomocysteine nucleosidase</fullName>
    </submittedName>
</protein>
<dbReference type="PANTHER" id="PTHR37822:SF2">
    <property type="entry name" value="SPORE PHOTOPRODUCT LYASE"/>
    <property type="match status" value="1"/>
</dbReference>
<dbReference type="Gene3D" id="3.40.50.1580">
    <property type="entry name" value="Nucleoside phosphorylase domain"/>
    <property type="match status" value="1"/>
</dbReference>
<dbReference type="EMBL" id="CP042243">
    <property type="protein sequence ID" value="QEK10968.1"/>
    <property type="molecule type" value="Genomic_DNA"/>
</dbReference>
<dbReference type="SUPFAM" id="SSF53167">
    <property type="entry name" value="Purine and uridine phosphorylases"/>
    <property type="match status" value="1"/>
</dbReference>
<organism evidence="2 3">
    <name type="scientific">Crassaminicella thermophila</name>
    <dbReference type="NCBI Taxonomy" id="2599308"/>
    <lineage>
        <taxon>Bacteria</taxon>
        <taxon>Bacillati</taxon>
        <taxon>Bacillota</taxon>
        <taxon>Clostridia</taxon>
        <taxon>Eubacteriales</taxon>
        <taxon>Clostridiaceae</taxon>
        <taxon>Crassaminicella</taxon>
    </lineage>
</organism>
<dbReference type="InterPro" id="IPR035994">
    <property type="entry name" value="Nucleoside_phosphorylase_sf"/>
</dbReference>
<dbReference type="AlphaFoldDB" id="A0A5C0SBT9"/>
<gene>
    <name evidence="2" type="ORF">FQB35_00490</name>
</gene>
<evidence type="ECO:0000259" key="1">
    <source>
        <dbReference type="Pfam" id="PF01048"/>
    </source>
</evidence>
<dbReference type="OrthoDB" id="21362at2"/>
<name>A0A5C0SBT9_CRATE</name>
<dbReference type="InterPro" id="IPR000845">
    <property type="entry name" value="Nucleoside_phosphorylase_d"/>
</dbReference>
<dbReference type="GO" id="GO:0009116">
    <property type="term" value="P:nucleoside metabolic process"/>
    <property type="evidence" value="ECO:0007669"/>
    <property type="project" value="InterPro"/>
</dbReference>
<dbReference type="GO" id="GO:0051539">
    <property type="term" value="F:4 iron, 4 sulfur cluster binding"/>
    <property type="evidence" value="ECO:0007669"/>
    <property type="project" value="TreeGrafter"/>
</dbReference>
<proteinExistence type="predicted"/>
<dbReference type="Pfam" id="PF01048">
    <property type="entry name" value="PNP_UDP_1"/>
    <property type="match status" value="1"/>
</dbReference>
<evidence type="ECO:0000313" key="2">
    <source>
        <dbReference type="EMBL" id="QEK10968.1"/>
    </source>
</evidence>
<sequence length="277" mass="31587">MIYISVAMYCEARPFISYLGLKRDNSVKLYEIFKNEEVTLIISGIGPFESAIATTYLLTQYNAGISDIFMNIGICGSKKEDRKIGSIFLCNKIINSDTKRTYYPDVLVKHPFIEGALETFSAVINKEKKKIIVGDLVDMEGAGAFQAASSFLPPHNIYVIKIVSDLLDGESVTPKFVSQMINENISIICNFIKEIDKINTTSKKVLIEEEEEVLNRICKNLRLTSTMEYQLKDLSIQYKIREGGLLNKLESFLKVSCKDKKERKMHFERLKEKLMEC</sequence>
<feature type="domain" description="Nucleoside phosphorylase" evidence="1">
    <location>
        <begin position="31"/>
        <end position="104"/>
    </location>
</feature>
<dbReference type="PANTHER" id="PTHR37822">
    <property type="entry name" value="SPORE PHOTOPRODUCT LYASE-RELATED"/>
    <property type="match status" value="1"/>
</dbReference>
<dbReference type="Proteomes" id="UP000324646">
    <property type="component" value="Chromosome"/>
</dbReference>
<evidence type="ECO:0000313" key="3">
    <source>
        <dbReference type="Proteomes" id="UP000324646"/>
    </source>
</evidence>
<keyword evidence="3" id="KW-1185">Reference proteome</keyword>
<dbReference type="InterPro" id="IPR049539">
    <property type="entry name" value="SPL"/>
</dbReference>